<dbReference type="Pfam" id="PF11901">
    <property type="entry name" value="DM9"/>
    <property type="match status" value="1"/>
</dbReference>
<dbReference type="EMBL" id="LUEZ02000041">
    <property type="protein sequence ID" value="RDB25307.1"/>
    <property type="molecule type" value="Genomic_DNA"/>
</dbReference>
<accession>A0A369JXN7</accession>
<sequence>MKPPCERFERVVLGAWGWLNDARTRTEHFNRNGPSGPATWVLTQGRNIPQGAIEVSDGLYICRAYHEGGRQIGKASPRLKKGAAIGYKHDEIDVETYEILLGDMSGLRWVPARGKVNVSSLGHRPVEGGNEDDGSPLYVVQALYKGTVYPGKASEKLDGAYIPYDGTEKNVKEYRVLCYN</sequence>
<dbReference type="PANTHER" id="PTHR31649">
    <property type="entry name" value="AGAP009604-PA"/>
    <property type="match status" value="1"/>
</dbReference>
<evidence type="ECO:0000313" key="1">
    <source>
        <dbReference type="EMBL" id="RDB25307.1"/>
    </source>
</evidence>
<dbReference type="InterPro" id="IPR006616">
    <property type="entry name" value="DM9_repeat"/>
</dbReference>
<keyword evidence="2" id="KW-1185">Reference proteome</keyword>
<organism evidence="1 2">
    <name type="scientific">Hypsizygus marmoreus</name>
    <name type="common">White beech mushroom</name>
    <name type="synonym">Agaricus marmoreus</name>
    <dbReference type="NCBI Taxonomy" id="39966"/>
    <lineage>
        <taxon>Eukaryota</taxon>
        <taxon>Fungi</taxon>
        <taxon>Dikarya</taxon>
        <taxon>Basidiomycota</taxon>
        <taxon>Agaricomycotina</taxon>
        <taxon>Agaricomycetes</taxon>
        <taxon>Agaricomycetidae</taxon>
        <taxon>Agaricales</taxon>
        <taxon>Tricholomatineae</taxon>
        <taxon>Lyophyllaceae</taxon>
        <taxon>Hypsizygus</taxon>
    </lineage>
</organism>
<dbReference type="SMART" id="SM00696">
    <property type="entry name" value="DM9"/>
    <property type="match status" value="2"/>
</dbReference>
<dbReference type="PANTHER" id="PTHR31649:SF1">
    <property type="entry name" value="FARNESOIC ACID O-METHYL TRANSFERASE DOMAIN-CONTAINING PROTEIN"/>
    <property type="match status" value="1"/>
</dbReference>
<dbReference type="OrthoDB" id="2142040at2759"/>
<dbReference type="AlphaFoldDB" id="A0A369JXN7"/>
<protein>
    <submittedName>
        <fullName evidence="1">Uncharacterized protein</fullName>
    </submittedName>
</protein>
<dbReference type="STRING" id="39966.A0A369JXN7"/>
<name>A0A369JXN7_HYPMA</name>
<comment type="caution">
    <text evidence="1">The sequence shown here is derived from an EMBL/GenBank/DDBJ whole genome shotgun (WGS) entry which is preliminary data.</text>
</comment>
<gene>
    <name evidence="1" type="ORF">Hypma_008057</name>
</gene>
<dbReference type="InParanoid" id="A0A369JXN7"/>
<dbReference type="Proteomes" id="UP000076154">
    <property type="component" value="Unassembled WGS sequence"/>
</dbReference>
<evidence type="ECO:0000313" key="2">
    <source>
        <dbReference type="Proteomes" id="UP000076154"/>
    </source>
</evidence>
<reference evidence="1" key="1">
    <citation type="submission" date="2018-04" db="EMBL/GenBank/DDBJ databases">
        <title>Whole genome sequencing of Hypsizygus marmoreus.</title>
        <authorList>
            <person name="Choi I.-G."/>
            <person name="Min B."/>
            <person name="Kim J.-G."/>
            <person name="Kim S."/>
            <person name="Oh Y.-L."/>
            <person name="Kong W.-S."/>
            <person name="Park H."/>
            <person name="Jeong J."/>
            <person name="Song E.-S."/>
        </authorList>
    </citation>
    <scope>NUCLEOTIDE SEQUENCE [LARGE SCALE GENOMIC DNA]</scope>
    <source>
        <strain evidence="1">51987-8</strain>
    </source>
</reference>
<proteinExistence type="predicted"/>